<dbReference type="Pfam" id="PF20069">
    <property type="entry name" value="DUF6465"/>
    <property type="match status" value="1"/>
</dbReference>
<dbReference type="InterPro" id="IPR046313">
    <property type="entry name" value="DUF6465"/>
</dbReference>
<dbReference type="AlphaFoldDB" id="A0A212JHW3"/>
<protein>
    <submittedName>
        <fullName evidence="2">Uncharacterized protein</fullName>
    </submittedName>
</protein>
<evidence type="ECO:0000313" key="2">
    <source>
        <dbReference type="EMBL" id="SBV99014.1"/>
    </source>
</evidence>
<accession>A0A212JHW3</accession>
<proteinExistence type="predicted"/>
<sequence>MPESKKALSPMAKKAPAKKAAAKESPEKKSAPRKRAVKTPEISVIVEHHNRQIGTEAIAETAKKLWALAGHDVAEVKKIELYVKQEDGAVYCVVNGEPVGRYDL</sequence>
<name>A0A212JHW3_9FIRM</name>
<feature type="region of interest" description="Disordered" evidence="1">
    <location>
        <begin position="1"/>
        <end position="41"/>
    </location>
</feature>
<feature type="compositionally biased region" description="Basic and acidic residues" evidence="1">
    <location>
        <begin position="21"/>
        <end position="30"/>
    </location>
</feature>
<evidence type="ECO:0000256" key="1">
    <source>
        <dbReference type="SAM" id="MobiDB-lite"/>
    </source>
</evidence>
<reference evidence="2" key="1">
    <citation type="submission" date="2016-04" db="EMBL/GenBank/DDBJ databases">
        <authorList>
            <person name="Evans L.H."/>
            <person name="Alamgir A."/>
            <person name="Owens N."/>
            <person name="Weber N.D."/>
            <person name="Virtaneva K."/>
            <person name="Barbian K."/>
            <person name="Babar A."/>
            <person name="Rosenke K."/>
        </authorList>
    </citation>
    <scope>NUCLEOTIDE SEQUENCE</scope>
    <source>
        <strain evidence="2">86</strain>
    </source>
</reference>
<dbReference type="EMBL" id="FLUN01000001">
    <property type="protein sequence ID" value="SBV99014.1"/>
    <property type="molecule type" value="Genomic_DNA"/>
</dbReference>
<gene>
    <name evidence="2" type="ORF">KL86CLO1_11120</name>
</gene>
<organism evidence="2">
    <name type="scientific">uncultured Eubacteriales bacterium</name>
    <dbReference type="NCBI Taxonomy" id="172733"/>
    <lineage>
        <taxon>Bacteria</taxon>
        <taxon>Bacillati</taxon>
        <taxon>Bacillota</taxon>
        <taxon>Clostridia</taxon>
        <taxon>Eubacteriales</taxon>
        <taxon>environmental samples</taxon>
    </lineage>
</organism>